<feature type="transmembrane region" description="Helical" evidence="1">
    <location>
        <begin position="50"/>
        <end position="69"/>
    </location>
</feature>
<dbReference type="AlphaFoldDB" id="A0A137NWP5"/>
<evidence type="ECO:0000313" key="3">
    <source>
        <dbReference type="Proteomes" id="UP000070444"/>
    </source>
</evidence>
<dbReference type="Proteomes" id="UP000070444">
    <property type="component" value="Unassembled WGS sequence"/>
</dbReference>
<keyword evidence="1" id="KW-0812">Transmembrane</keyword>
<dbReference type="EMBL" id="KQ964665">
    <property type="protein sequence ID" value="KXN67044.1"/>
    <property type="molecule type" value="Genomic_DNA"/>
</dbReference>
<keyword evidence="3" id="KW-1185">Reference proteome</keyword>
<keyword evidence="1" id="KW-0472">Membrane</keyword>
<reference evidence="2 3" key="1">
    <citation type="journal article" date="2015" name="Genome Biol. Evol.">
        <title>Phylogenomic analyses indicate that early fungi evolved digesting cell walls of algal ancestors of land plants.</title>
        <authorList>
            <person name="Chang Y."/>
            <person name="Wang S."/>
            <person name="Sekimoto S."/>
            <person name="Aerts A.L."/>
            <person name="Choi C."/>
            <person name="Clum A."/>
            <person name="LaButti K.M."/>
            <person name="Lindquist E.A."/>
            <person name="Yee Ngan C."/>
            <person name="Ohm R.A."/>
            <person name="Salamov A.A."/>
            <person name="Grigoriev I.V."/>
            <person name="Spatafora J.W."/>
            <person name="Berbee M.L."/>
        </authorList>
    </citation>
    <scope>NUCLEOTIDE SEQUENCE [LARGE SCALE GENOMIC DNA]</scope>
    <source>
        <strain evidence="2 3">NRRL 28638</strain>
    </source>
</reference>
<protein>
    <submittedName>
        <fullName evidence="2">Uncharacterized protein</fullName>
    </submittedName>
</protein>
<feature type="transmembrane region" description="Helical" evidence="1">
    <location>
        <begin position="81"/>
        <end position="99"/>
    </location>
</feature>
<sequence>METLQNPLKLILNQYKSIFLYFLNFIHFYTRTLSEYIARNFTEDPSVTHPILTTCLTILSLFLPLWLSLKLFETTIRTLRKSLLLITLTFSAIVIYSIYTDQLEELYYHDYFYPVHQFFQDLLNKDL</sequence>
<evidence type="ECO:0000256" key="1">
    <source>
        <dbReference type="SAM" id="Phobius"/>
    </source>
</evidence>
<proteinExistence type="predicted"/>
<accession>A0A137NWP5</accession>
<name>A0A137NWP5_CONC2</name>
<evidence type="ECO:0000313" key="2">
    <source>
        <dbReference type="EMBL" id="KXN67044.1"/>
    </source>
</evidence>
<organism evidence="2 3">
    <name type="scientific">Conidiobolus coronatus (strain ATCC 28846 / CBS 209.66 / NRRL 28638)</name>
    <name type="common">Delacroixia coronata</name>
    <dbReference type="NCBI Taxonomy" id="796925"/>
    <lineage>
        <taxon>Eukaryota</taxon>
        <taxon>Fungi</taxon>
        <taxon>Fungi incertae sedis</taxon>
        <taxon>Zoopagomycota</taxon>
        <taxon>Entomophthoromycotina</taxon>
        <taxon>Entomophthoromycetes</taxon>
        <taxon>Entomophthorales</taxon>
        <taxon>Ancylistaceae</taxon>
        <taxon>Conidiobolus</taxon>
    </lineage>
</organism>
<keyword evidence="1" id="KW-1133">Transmembrane helix</keyword>
<gene>
    <name evidence="2" type="ORF">CONCODRAFT_19867</name>
</gene>